<evidence type="ECO:0000256" key="2">
    <source>
        <dbReference type="ARBA" id="ARBA00023157"/>
    </source>
</evidence>
<name>A0A1V8SG21_9PEZI</name>
<evidence type="ECO:0000313" key="4">
    <source>
        <dbReference type="EMBL" id="OQN97977.1"/>
    </source>
</evidence>
<dbReference type="PANTHER" id="PTHR33630:SF9">
    <property type="entry name" value="CUTINASE 4"/>
    <property type="match status" value="1"/>
</dbReference>
<dbReference type="InterPro" id="IPR000675">
    <property type="entry name" value="Cutinase/axe"/>
</dbReference>
<keyword evidence="3" id="KW-0732">Signal</keyword>
<organism evidence="4 5">
    <name type="scientific">Cryoendolithus antarcticus</name>
    <dbReference type="NCBI Taxonomy" id="1507870"/>
    <lineage>
        <taxon>Eukaryota</taxon>
        <taxon>Fungi</taxon>
        <taxon>Dikarya</taxon>
        <taxon>Ascomycota</taxon>
        <taxon>Pezizomycotina</taxon>
        <taxon>Dothideomycetes</taxon>
        <taxon>Dothideomycetidae</taxon>
        <taxon>Cladosporiales</taxon>
        <taxon>Cladosporiaceae</taxon>
        <taxon>Cryoendolithus</taxon>
    </lineage>
</organism>
<evidence type="ECO:0000256" key="3">
    <source>
        <dbReference type="SAM" id="SignalP"/>
    </source>
</evidence>
<evidence type="ECO:0008006" key="6">
    <source>
        <dbReference type="Google" id="ProtNLM"/>
    </source>
</evidence>
<gene>
    <name evidence="4" type="ORF">B0A48_16282</name>
</gene>
<keyword evidence="2" id="KW-1015">Disulfide bond</keyword>
<comment type="caution">
    <text evidence="4">The sequence shown here is derived from an EMBL/GenBank/DDBJ whole genome shotgun (WGS) entry which is preliminary data.</text>
</comment>
<reference evidence="5" key="1">
    <citation type="submission" date="2017-03" db="EMBL/GenBank/DDBJ databases">
        <title>Genomes of endolithic fungi from Antarctica.</title>
        <authorList>
            <person name="Coleine C."/>
            <person name="Masonjones S."/>
            <person name="Stajich J.E."/>
        </authorList>
    </citation>
    <scope>NUCLEOTIDE SEQUENCE [LARGE SCALE GENOMIC DNA]</scope>
    <source>
        <strain evidence="5">CCFEE 5527</strain>
    </source>
</reference>
<dbReference type="InterPro" id="IPR029058">
    <property type="entry name" value="AB_hydrolase_fold"/>
</dbReference>
<accession>A0A1V8SG21</accession>
<feature type="chain" id="PRO_5012618992" description="Cutinase" evidence="3">
    <location>
        <begin position="19"/>
        <end position="225"/>
    </location>
</feature>
<dbReference type="EMBL" id="NAJO01000049">
    <property type="protein sequence ID" value="OQN97977.1"/>
    <property type="molecule type" value="Genomic_DNA"/>
</dbReference>
<dbReference type="GO" id="GO:0052689">
    <property type="term" value="F:carboxylic ester hydrolase activity"/>
    <property type="evidence" value="ECO:0007669"/>
    <property type="project" value="UniProtKB-ARBA"/>
</dbReference>
<evidence type="ECO:0000256" key="1">
    <source>
        <dbReference type="ARBA" id="ARBA00022801"/>
    </source>
</evidence>
<feature type="signal peptide" evidence="3">
    <location>
        <begin position="1"/>
        <end position="18"/>
    </location>
</feature>
<dbReference type="Gene3D" id="3.40.50.1820">
    <property type="entry name" value="alpha/beta hydrolase"/>
    <property type="match status" value="1"/>
</dbReference>
<dbReference type="InParanoid" id="A0A1V8SG21"/>
<dbReference type="SMART" id="SM01110">
    <property type="entry name" value="Cutinase"/>
    <property type="match status" value="1"/>
</dbReference>
<dbReference type="AlphaFoldDB" id="A0A1V8SG21"/>
<dbReference type="Proteomes" id="UP000192596">
    <property type="component" value="Unassembled WGS sequence"/>
</dbReference>
<dbReference type="OrthoDB" id="3225429at2759"/>
<dbReference type="PANTHER" id="PTHR33630">
    <property type="entry name" value="CUTINASE RV1984C-RELATED-RELATED"/>
    <property type="match status" value="1"/>
</dbReference>
<evidence type="ECO:0000313" key="5">
    <source>
        <dbReference type="Proteomes" id="UP000192596"/>
    </source>
</evidence>
<sequence length="225" mass="23207">MIFTPTVILAGLAVSAAAVPVEERQTACSAYTLINTRGTGEPQGESSGFRTIDSNVRSQVSGGSVYNTVYAADYSQNSAAGTTDIVNKVASLVRANPNVCVILEGYSQGAAATVNAMSRLTGTSYTAVKGVLLFGDPEHKAGLACNVDQNGGTTTLNVNGISAYGSAGIPSNWVAKTLDVCNYGDGVCDTTHGSGINQQHLAYPQSTTIQNLGTKYIVGRLRGTS</sequence>
<keyword evidence="5" id="KW-1185">Reference proteome</keyword>
<protein>
    <recommendedName>
        <fullName evidence="6">Cutinase</fullName>
    </recommendedName>
</protein>
<dbReference type="STRING" id="1507870.A0A1V8SG21"/>
<dbReference type="SUPFAM" id="SSF53474">
    <property type="entry name" value="alpha/beta-Hydrolases"/>
    <property type="match status" value="1"/>
</dbReference>
<proteinExistence type="predicted"/>
<keyword evidence="1" id="KW-0378">Hydrolase</keyword>
<dbReference type="Pfam" id="PF01083">
    <property type="entry name" value="Cutinase"/>
    <property type="match status" value="1"/>
</dbReference>